<evidence type="ECO:0000313" key="4">
    <source>
        <dbReference type="Proteomes" id="UP000693946"/>
    </source>
</evidence>
<feature type="compositionally biased region" description="Basic and acidic residues" evidence="1">
    <location>
        <begin position="208"/>
        <end position="219"/>
    </location>
</feature>
<dbReference type="AlphaFoldDB" id="A0AAV6PBR2"/>
<dbReference type="Proteomes" id="UP000693946">
    <property type="component" value="Linkage Group LG12"/>
</dbReference>
<evidence type="ECO:0000256" key="1">
    <source>
        <dbReference type="SAM" id="MobiDB-lite"/>
    </source>
</evidence>
<feature type="region of interest" description="Disordered" evidence="1">
    <location>
        <begin position="197"/>
        <end position="278"/>
    </location>
</feature>
<gene>
    <name evidence="3" type="ORF">JOB18_012899</name>
    <name evidence="2" type="ORF">JOB18_026023</name>
</gene>
<sequence>MQEPVLHGMVLDCPDWAGPSLFSLLQAAGATTLGQVVELAGPRLEDSSGLASGLYLRSCRVAKHLLGHWRGRLSGHELLMLDTSSGETTANTQDSFPLIQLTPDLKDCTGPHLDRCPQASLQEASGNTFYHLMLKLKKKKKKKKDKQEQEVEGKVEQEVEEKEREQNGSNSEDSSKSQKLALMSFFVSCLCPFMDSTNLGQKKNNNKNKNEKNQNEKNKNEKHKNNKNEKNEKNKNEKNQNEKNEKKNFSSIYLKTKTDQHFLSHDSQRAVSQRERGH</sequence>
<evidence type="ECO:0000313" key="2">
    <source>
        <dbReference type="EMBL" id="KAG7455695.1"/>
    </source>
</evidence>
<dbReference type="EMBL" id="JAGKHQ010001482">
    <property type="protein sequence ID" value="KAG7455695.1"/>
    <property type="molecule type" value="Genomic_DNA"/>
</dbReference>
<comment type="caution">
    <text evidence="2">The sequence shown here is derived from an EMBL/GenBank/DDBJ whole genome shotgun (WGS) entry which is preliminary data.</text>
</comment>
<reference evidence="2 4" key="1">
    <citation type="journal article" date="2021" name="Sci. Rep.">
        <title>Chromosome anchoring in Senegalese sole (Solea senegalensis) reveals sex-associated markers and genome rearrangements in flatfish.</title>
        <authorList>
            <person name="Guerrero-Cozar I."/>
            <person name="Gomez-Garrido J."/>
            <person name="Berbel C."/>
            <person name="Martinez-Blanch J.F."/>
            <person name="Alioto T."/>
            <person name="Claros M.G."/>
            <person name="Gagnaire P.A."/>
            <person name="Manchado M."/>
        </authorList>
    </citation>
    <scope>NUCLEOTIDE SEQUENCE [LARGE SCALE GENOMIC DNA]</scope>
    <source>
        <strain evidence="2">Sse05_10M</strain>
    </source>
</reference>
<feature type="region of interest" description="Disordered" evidence="1">
    <location>
        <begin position="139"/>
        <end position="177"/>
    </location>
</feature>
<feature type="compositionally biased region" description="Basic and acidic residues" evidence="1">
    <location>
        <begin position="256"/>
        <end position="278"/>
    </location>
</feature>
<reference evidence="2" key="2">
    <citation type="submission" date="2021-03" db="EMBL/GenBank/DDBJ databases">
        <authorList>
            <person name="Guerrero-Cozar I."/>
            <person name="Gomez-Garrido J."/>
            <person name="Berbel C."/>
            <person name="Martinez-Blanch J.F."/>
            <person name="Alioto T."/>
            <person name="Claros M.G."/>
            <person name="Gagnaire P.A."/>
            <person name="Manchado M."/>
        </authorList>
    </citation>
    <scope>NUCLEOTIDE SEQUENCE</scope>
    <source>
        <strain evidence="2">Sse05_10M</strain>
        <tissue evidence="2">Blood</tissue>
    </source>
</reference>
<accession>A0AAV6PBR2</accession>
<feature type="compositionally biased region" description="Basic and acidic residues" evidence="1">
    <location>
        <begin position="226"/>
        <end position="248"/>
    </location>
</feature>
<evidence type="ECO:0000313" key="3">
    <source>
        <dbReference type="EMBL" id="KAG7517624.1"/>
    </source>
</evidence>
<dbReference type="EMBL" id="JAGKHQ010000004">
    <property type="protein sequence ID" value="KAG7517624.1"/>
    <property type="molecule type" value="Genomic_DNA"/>
</dbReference>
<proteinExistence type="predicted"/>
<feature type="compositionally biased region" description="Basic and acidic residues" evidence="1">
    <location>
        <begin position="145"/>
        <end position="166"/>
    </location>
</feature>
<organism evidence="2 4">
    <name type="scientific">Solea senegalensis</name>
    <name type="common">Senegalese sole</name>
    <dbReference type="NCBI Taxonomy" id="28829"/>
    <lineage>
        <taxon>Eukaryota</taxon>
        <taxon>Metazoa</taxon>
        <taxon>Chordata</taxon>
        <taxon>Craniata</taxon>
        <taxon>Vertebrata</taxon>
        <taxon>Euteleostomi</taxon>
        <taxon>Actinopterygii</taxon>
        <taxon>Neopterygii</taxon>
        <taxon>Teleostei</taxon>
        <taxon>Neoteleostei</taxon>
        <taxon>Acanthomorphata</taxon>
        <taxon>Carangaria</taxon>
        <taxon>Pleuronectiformes</taxon>
        <taxon>Pleuronectoidei</taxon>
        <taxon>Soleidae</taxon>
        <taxon>Solea</taxon>
    </lineage>
</organism>
<name>A0AAV6PBR2_SOLSE</name>
<protein>
    <submittedName>
        <fullName evidence="2">Uncharacterized protein</fullName>
    </submittedName>
</protein>
<keyword evidence="4" id="KW-1185">Reference proteome</keyword>